<dbReference type="EC" id="2.7.7.66" evidence="5"/>
<evidence type="ECO:0000259" key="3">
    <source>
        <dbReference type="Pfam" id="PF10620"/>
    </source>
</evidence>
<dbReference type="NCBIfam" id="NF002332">
    <property type="entry name" value="PRK01293.1"/>
    <property type="match status" value="1"/>
</dbReference>
<dbReference type="InParanoid" id="A0A2U3N0E9"/>
<dbReference type="NCBIfam" id="TIGR03135">
    <property type="entry name" value="malonate_mdcG"/>
    <property type="match status" value="1"/>
</dbReference>
<reference evidence="6" key="1">
    <citation type="submission" date="2018-03" db="EMBL/GenBank/DDBJ databases">
        <authorList>
            <person name="Blom J."/>
        </authorList>
    </citation>
    <scope>NUCLEOTIDE SEQUENCE [LARGE SCALE GENOMIC DNA]</scope>
    <source>
        <strain evidence="6">KPC-SM-21</strain>
    </source>
</reference>
<evidence type="ECO:0000256" key="1">
    <source>
        <dbReference type="ARBA" id="ARBA00022679"/>
    </source>
</evidence>
<keyword evidence="6" id="KW-1185">Reference proteome</keyword>
<proteinExistence type="predicted"/>
<evidence type="ECO:0000259" key="4">
    <source>
        <dbReference type="Pfam" id="PF20866"/>
    </source>
</evidence>
<dbReference type="InterPro" id="IPR017557">
    <property type="entry name" value="Holo-ACP_synthase"/>
</dbReference>
<feature type="domain" description="Phosphoribosyl-dephospho-CoA transferase MdcG C-terminal" evidence="3">
    <location>
        <begin position="103"/>
        <end position="195"/>
    </location>
</feature>
<evidence type="ECO:0000256" key="2">
    <source>
        <dbReference type="ARBA" id="ARBA00022695"/>
    </source>
</evidence>
<dbReference type="Pfam" id="PF10620">
    <property type="entry name" value="MdcG"/>
    <property type="match status" value="1"/>
</dbReference>
<name>A0A2U3N0E9_9GAMM</name>
<dbReference type="InterPro" id="IPR049180">
    <property type="entry name" value="MdcG_C"/>
</dbReference>
<evidence type="ECO:0000313" key="6">
    <source>
        <dbReference type="Proteomes" id="UP000245974"/>
    </source>
</evidence>
<keyword evidence="1 5" id="KW-0808">Transferase</keyword>
<organism evidence="5 6">
    <name type="scientific">Acinetobacter stercoris</name>
    <dbReference type="NCBI Taxonomy" id="2126983"/>
    <lineage>
        <taxon>Bacteria</taxon>
        <taxon>Pseudomonadati</taxon>
        <taxon>Pseudomonadota</taxon>
        <taxon>Gammaproteobacteria</taxon>
        <taxon>Moraxellales</taxon>
        <taxon>Moraxellaceae</taxon>
        <taxon>Acinetobacter</taxon>
    </lineage>
</organism>
<dbReference type="Proteomes" id="UP000245974">
    <property type="component" value="Unassembled WGS sequence"/>
</dbReference>
<dbReference type="EMBL" id="OOGT01000108">
    <property type="protein sequence ID" value="SPL71124.1"/>
    <property type="molecule type" value="Genomic_DNA"/>
</dbReference>
<dbReference type="AlphaFoldDB" id="A0A2U3N0E9"/>
<evidence type="ECO:0000313" key="5">
    <source>
        <dbReference type="EMBL" id="SPL71124.1"/>
    </source>
</evidence>
<dbReference type="Pfam" id="PF20866">
    <property type="entry name" value="MdcG_N"/>
    <property type="match status" value="1"/>
</dbReference>
<keyword evidence="2 5" id="KW-0548">Nucleotidyltransferase</keyword>
<accession>A0A2U3N0E9</accession>
<protein>
    <submittedName>
        <fullName evidence="5">Phosphoribosyl-dephospho-CoA transferase</fullName>
        <ecNumber evidence="5">2.7.7.66</ecNumber>
    </submittedName>
</protein>
<gene>
    <name evidence="5" type="primary">mdcG</name>
    <name evidence="5" type="ORF">KPC_2302</name>
</gene>
<sequence length="198" mass="22779">MNTCYQAHDLLWGMTDDWLESAAPDWIKDVLSQNQPVVVRRAQPPPDMVAVGVRGKHRHQRYATQMPKSMVSRQLKPENLIHLDAAKYPHIEEQFLHVHRVLIDYIWGYTGSFAYELATGMNVLTENSDIDLIIRVDTYLEKDLAKFLFDQLRVSGLKLDIQLQTPQGGVALKEWMQTTDQVLLKRNDTALLVVNPWA</sequence>
<dbReference type="InterPro" id="IPR048903">
    <property type="entry name" value="MdcG_N"/>
</dbReference>
<dbReference type="GO" id="GO:0016779">
    <property type="term" value="F:nucleotidyltransferase activity"/>
    <property type="evidence" value="ECO:0007669"/>
    <property type="project" value="UniProtKB-KW"/>
</dbReference>
<feature type="domain" description="Phosphoribosyl-dephospho-CoA transferase MdcG N-terminal" evidence="4">
    <location>
        <begin position="7"/>
        <end position="77"/>
    </location>
</feature>